<reference evidence="3" key="1">
    <citation type="submission" date="2015-06" db="EMBL/GenBank/DDBJ databases">
        <authorList>
            <person name="Liu B."/>
            <person name="Wang J."/>
            <person name="Zhu Y."/>
            <person name="Liu G."/>
            <person name="Chen Q."/>
            <person name="Zheng C."/>
            <person name="Che J."/>
            <person name="Ge C."/>
            <person name="Shi H."/>
            <person name="Pan Z."/>
            <person name="Liu X."/>
        </authorList>
    </citation>
    <scope>NUCLEOTIDE SEQUENCE [LARGE SCALE GENOMIC DNA]</scope>
    <source>
        <strain evidence="3">DSM 16346</strain>
    </source>
</reference>
<gene>
    <name evidence="3" type="ORF">AB986_12885</name>
</gene>
<dbReference type="NCBIfam" id="TIGR00254">
    <property type="entry name" value="GGDEF"/>
    <property type="match status" value="1"/>
</dbReference>
<dbReference type="PANTHER" id="PTHR45138">
    <property type="entry name" value="REGULATORY COMPONENTS OF SENSORY TRANSDUCTION SYSTEM"/>
    <property type="match status" value="1"/>
</dbReference>
<accession>A0A0J6CXN5</accession>
<feature type="transmembrane region" description="Helical" evidence="1">
    <location>
        <begin position="198"/>
        <end position="215"/>
    </location>
</feature>
<dbReference type="GO" id="GO:1902201">
    <property type="term" value="P:negative regulation of bacterial-type flagellum-dependent cell motility"/>
    <property type="evidence" value="ECO:0007669"/>
    <property type="project" value="TreeGrafter"/>
</dbReference>
<keyword evidence="4" id="KW-1185">Reference proteome</keyword>
<dbReference type="Gene3D" id="3.30.70.270">
    <property type="match status" value="1"/>
</dbReference>
<feature type="domain" description="GGDEF" evidence="2">
    <location>
        <begin position="277"/>
        <end position="411"/>
    </location>
</feature>
<feature type="transmembrane region" description="Helical" evidence="1">
    <location>
        <begin position="36"/>
        <end position="54"/>
    </location>
</feature>
<dbReference type="InterPro" id="IPR043128">
    <property type="entry name" value="Rev_trsase/Diguanyl_cyclase"/>
</dbReference>
<proteinExistence type="predicted"/>
<name>A0A0J6CXN5_9BACL</name>
<dbReference type="Proteomes" id="UP000035996">
    <property type="component" value="Unassembled WGS sequence"/>
</dbReference>
<dbReference type="CDD" id="cd01949">
    <property type="entry name" value="GGDEF"/>
    <property type="match status" value="1"/>
</dbReference>
<feature type="transmembrane region" description="Helical" evidence="1">
    <location>
        <begin position="166"/>
        <end position="186"/>
    </location>
</feature>
<dbReference type="STRING" id="157733.AB986_12885"/>
<sequence>MHMNRLLLRHVITLVLYRSERNFVAMTLKQNMLLRIYLYCCLGVFVSLTLVHLRPLNQDEVIVILVIGLVAIWFEWRPILLPSGEELSLVSPLLFTSSVLYGFFPTACILLGSTIILACMKPSSWKPILFNGAQYALSVYVALQVYQLAGGIIGTLDLNNVLSYSLYILCYQVINFLFVTIFMYISTQTFISTDVKSNIIYLNLMALATLVTKVIEQGEIIGIVLFVIVLWGLGISYRTYYAMYNDFKILSIKDGLTNLYNHRHFQEKVEEVVVLDREVSLLLIDLDFFKLYNDQFGHPEGDKLLKEVSRLLLDQTPKSVDAFRYGGEEFALILPDFNQTEALALAEKLRQAIAEKDFYGADSMEMGHITVSIGISTYPEMADTKEQFIKNADLALYEAKKMRNNVVTYSTSIERVSELVSR</sequence>
<dbReference type="PROSITE" id="PS50887">
    <property type="entry name" value="GGDEF"/>
    <property type="match status" value="1"/>
</dbReference>
<keyword evidence="1" id="KW-1133">Transmembrane helix</keyword>
<feature type="transmembrane region" description="Helical" evidence="1">
    <location>
        <begin position="99"/>
        <end position="120"/>
    </location>
</feature>
<dbReference type="SUPFAM" id="SSF55073">
    <property type="entry name" value="Nucleotide cyclase"/>
    <property type="match status" value="1"/>
</dbReference>
<dbReference type="EMBL" id="LELK01000004">
    <property type="protein sequence ID" value="KMM36814.1"/>
    <property type="molecule type" value="Genomic_DNA"/>
</dbReference>
<dbReference type="GO" id="GO:0052621">
    <property type="term" value="F:diguanylate cyclase activity"/>
    <property type="evidence" value="ECO:0007669"/>
    <property type="project" value="TreeGrafter"/>
</dbReference>
<dbReference type="PANTHER" id="PTHR45138:SF9">
    <property type="entry name" value="DIGUANYLATE CYCLASE DGCM-RELATED"/>
    <property type="match status" value="1"/>
</dbReference>
<evidence type="ECO:0000313" key="3">
    <source>
        <dbReference type="EMBL" id="KMM36814.1"/>
    </source>
</evidence>
<dbReference type="OrthoDB" id="9759607at2"/>
<dbReference type="RefSeq" id="WP_048311525.1">
    <property type="nucleotide sequence ID" value="NZ_CP119526.1"/>
</dbReference>
<dbReference type="InterPro" id="IPR000160">
    <property type="entry name" value="GGDEF_dom"/>
</dbReference>
<organism evidence="3 4">
    <name type="scientific">Guptibacillus hwajinpoensis</name>
    <dbReference type="NCBI Taxonomy" id="208199"/>
    <lineage>
        <taxon>Bacteria</taxon>
        <taxon>Bacillati</taxon>
        <taxon>Bacillota</taxon>
        <taxon>Bacilli</taxon>
        <taxon>Bacillales</taxon>
        <taxon>Guptibacillaceae</taxon>
        <taxon>Guptibacillus</taxon>
    </lineage>
</organism>
<evidence type="ECO:0000259" key="2">
    <source>
        <dbReference type="PROSITE" id="PS50887"/>
    </source>
</evidence>
<dbReference type="GO" id="GO:0005886">
    <property type="term" value="C:plasma membrane"/>
    <property type="evidence" value="ECO:0007669"/>
    <property type="project" value="TreeGrafter"/>
</dbReference>
<dbReference type="Pfam" id="PF00990">
    <property type="entry name" value="GGDEF"/>
    <property type="match status" value="1"/>
</dbReference>
<comment type="caution">
    <text evidence="3">The sequence shown here is derived from an EMBL/GenBank/DDBJ whole genome shotgun (WGS) entry which is preliminary data.</text>
</comment>
<dbReference type="AlphaFoldDB" id="A0A0J6CXN5"/>
<feature type="transmembrane region" description="Helical" evidence="1">
    <location>
        <begin position="132"/>
        <end position="154"/>
    </location>
</feature>
<keyword evidence="1" id="KW-0812">Transmembrane</keyword>
<evidence type="ECO:0000256" key="1">
    <source>
        <dbReference type="SAM" id="Phobius"/>
    </source>
</evidence>
<evidence type="ECO:0000313" key="4">
    <source>
        <dbReference type="Proteomes" id="UP000035996"/>
    </source>
</evidence>
<keyword evidence="1" id="KW-0472">Membrane</keyword>
<feature type="transmembrane region" description="Helical" evidence="1">
    <location>
        <begin position="221"/>
        <end position="240"/>
    </location>
</feature>
<feature type="transmembrane region" description="Helical" evidence="1">
    <location>
        <begin position="61"/>
        <end position="79"/>
    </location>
</feature>
<protein>
    <recommendedName>
        <fullName evidence="2">GGDEF domain-containing protein</fullName>
    </recommendedName>
</protein>
<dbReference type="InterPro" id="IPR029787">
    <property type="entry name" value="Nucleotide_cyclase"/>
</dbReference>
<dbReference type="FunFam" id="3.30.70.270:FF:000001">
    <property type="entry name" value="Diguanylate cyclase domain protein"/>
    <property type="match status" value="1"/>
</dbReference>
<dbReference type="GO" id="GO:0043709">
    <property type="term" value="P:cell adhesion involved in single-species biofilm formation"/>
    <property type="evidence" value="ECO:0007669"/>
    <property type="project" value="TreeGrafter"/>
</dbReference>
<dbReference type="SMART" id="SM00267">
    <property type="entry name" value="GGDEF"/>
    <property type="match status" value="1"/>
</dbReference>
<dbReference type="InterPro" id="IPR050469">
    <property type="entry name" value="Diguanylate_Cyclase"/>
</dbReference>